<name>A0ACC3AD98_9EURO</name>
<gene>
    <name evidence="1" type="ORF">H2198_002888</name>
</gene>
<comment type="caution">
    <text evidence="1">The sequence shown here is derived from an EMBL/GenBank/DDBJ whole genome shotgun (WGS) entry which is preliminary data.</text>
</comment>
<reference evidence="1" key="1">
    <citation type="submission" date="2022-10" db="EMBL/GenBank/DDBJ databases">
        <title>Culturing micro-colonial fungi from biological soil crusts in the Mojave desert and describing Neophaeococcomyces mojavensis, and introducing the new genera and species Taxawa tesnikishii.</title>
        <authorList>
            <person name="Kurbessoian T."/>
            <person name="Stajich J.E."/>
        </authorList>
    </citation>
    <scope>NUCLEOTIDE SEQUENCE</scope>
    <source>
        <strain evidence="1">JES_112</strain>
    </source>
</reference>
<sequence length="1068" mass="121343">MRLTTWLAVPLYTLSISALAIPSTSENSHNVTVAGSTALNNTTPATTNLEAEYQKLEVLKVQLYDLHHKVLQQEHQILQLIKHDFKTCSGVKCYFQTALRKAPDFFELLKTHFRHHPANSTTSSFDCLWTTKSGNLPDEPDVLSIVEFVEEHPPLSPPIEQGGHEAFQSDDKHPSPPPSSDFDERPTFGGGHEGPSRRPFPPFDIGPDHEPSFEPPPGWHPHHGPPPEYKPWKENPVPPASHPEKPHHHGRPHRMPHPAPRHRHFRLILATAGLVITVLILAILFKAMRVYLANPRVRADRAARIEECRTRREYRRAACQHRFRQIIAKFGRGRRRRSSSLDDYEEKRAMLQHADRQTRTDDHIVGADINSLRRAHEIVGQLMRAEEDRFRSTIPEDMDVASSSRSVVSMTTTLPPYAPPPPRYSQELSRDMEVVDGFRYTPSNSEATVASSASSFILDDDLTESSVVDCRSRMSMDTESVPQSRKSLELASDRSILVQLCERITPRSQRRPPPSKLSCLLGSRLSFSTSERLSLPRKPPRATSNRAVNYPGFRNESKEHRRVREHNLFNPPSPDASYDHLITRDIVRKFPTPSSKSTLKVSETSIADLEREIIWLAARLPPGPRLLNTLDHLIIDRRRQPNVLHYEALILANASPDDGSAENVRSLIQEMEDYKVPRDSNIYTAILRTMVIHPDAEIVADVIESCSRMWIELDLEMLHLISAAYLRAGMPELALDYLKQVEKAAQSSGSKIELWLYVLFIRHLALEGDWDGVIRMCYRVSDDLSLGIPLAMRQIDVPYDFWHWLLEHAAAAGDQWVTYWIWKTWVLRTWIRPRPRLCVRVLEIAAENGLVSVAESVLTVLNHLRRSDRAQDDDPETGISWGEDREEVRKLLAQAHANAPESAREVIPQEKRLVGAQWWMFKDRTGARKELSGKLRFDPWAVLNDETDPGRAWPRILQERVMGESGNREWRRNAAAGQRRKVAELAQEHNRGSANYNAEVPPAGTKLAGQQECAKDVENRDGLDKDPTNTGMLRAETGSDIYHVPIPYKKRGFVRLSTGNTSESSETG</sequence>
<evidence type="ECO:0000313" key="2">
    <source>
        <dbReference type="Proteomes" id="UP001172386"/>
    </source>
</evidence>
<evidence type="ECO:0000313" key="1">
    <source>
        <dbReference type="EMBL" id="KAJ9659819.1"/>
    </source>
</evidence>
<dbReference type="Proteomes" id="UP001172386">
    <property type="component" value="Unassembled WGS sequence"/>
</dbReference>
<organism evidence="1 2">
    <name type="scientific">Neophaeococcomyces mojaviensis</name>
    <dbReference type="NCBI Taxonomy" id="3383035"/>
    <lineage>
        <taxon>Eukaryota</taxon>
        <taxon>Fungi</taxon>
        <taxon>Dikarya</taxon>
        <taxon>Ascomycota</taxon>
        <taxon>Pezizomycotina</taxon>
        <taxon>Eurotiomycetes</taxon>
        <taxon>Chaetothyriomycetidae</taxon>
        <taxon>Chaetothyriales</taxon>
        <taxon>Chaetothyriales incertae sedis</taxon>
        <taxon>Neophaeococcomyces</taxon>
    </lineage>
</organism>
<keyword evidence="2" id="KW-1185">Reference proteome</keyword>
<proteinExistence type="predicted"/>
<dbReference type="EMBL" id="JAPDRQ010000036">
    <property type="protein sequence ID" value="KAJ9659819.1"/>
    <property type="molecule type" value="Genomic_DNA"/>
</dbReference>
<accession>A0ACC3AD98</accession>
<protein>
    <submittedName>
        <fullName evidence="1">Uncharacterized protein</fullName>
    </submittedName>
</protein>